<dbReference type="EMBL" id="VSSQ01043367">
    <property type="protein sequence ID" value="MPM97040.1"/>
    <property type="molecule type" value="Genomic_DNA"/>
</dbReference>
<dbReference type="AlphaFoldDB" id="A0A645E5H1"/>
<name>A0A645E5H1_9ZZZZ</name>
<proteinExistence type="predicted"/>
<comment type="caution">
    <text evidence="1">The sequence shown here is derived from an EMBL/GenBank/DDBJ whole genome shotgun (WGS) entry which is preliminary data.</text>
</comment>
<sequence>MFIHYYLCDQRYYRNVAVPVPECISEALLDLVAYVALAHCAAYVKGHCRKLGIYLFRCFLGKCDIAHLGAVSVDNCHLIAFTAYVSKILAGLFYNCQLGLCCRRAPCFLQSVSAQSHNHFCEL</sequence>
<protein>
    <submittedName>
        <fullName evidence="1">Uncharacterized protein</fullName>
    </submittedName>
</protein>
<reference evidence="1" key="1">
    <citation type="submission" date="2019-08" db="EMBL/GenBank/DDBJ databases">
        <authorList>
            <person name="Kucharzyk K."/>
            <person name="Murdoch R.W."/>
            <person name="Higgins S."/>
            <person name="Loffler F."/>
        </authorList>
    </citation>
    <scope>NUCLEOTIDE SEQUENCE</scope>
</reference>
<gene>
    <name evidence="1" type="ORF">SDC9_144211</name>
</gene>
<accession>A0A645E5H1</accession>
<evidence type="ECO:0000313" key="1">
    <source>
        <dbReference type="EMBL" id="MPM97040.1"/>
    </source>
</evidence>
<organism evidence="1">
    <name type="scientific">bioreactor metagenome</name>
    <dbReference type="NCBI Taxonomy" id="1076179"/>
    <lineage>
        <taxon>unclassified sequences</taxon>
        <taxon>metagenomes</taxon>
        <taxon>ecological metagenomes</taxon>
    </lineage>
</organism>